<keyword evidence="4 12" id="KW-0863">Zinc-finger</keyword>
<keyword evidence="3" id="KW-0479">Metal-binding</keyword>
<feature type="compositionally biased region" description="Acidic residues" evidence="13">
    <location>
        <begin position="19"/>
        <end position="45"/>
    </location>
</feature>
<feature type="compositionally biased region" description="Basic residues" evidence="13">
    <location>
        <begin position="51"/>
        <end position="68"/>
    </location>
</feature>
<feature type="compositionally biased region" description="Low complexity" evidence="13">
    <location>
        <begin position="73"/>
        <end position="88"/>
    </location>
</feature>
<evidence type="ECO:0000259" key="15">
    <source>
        <dbReference type="PROSITE" id="PS51184"/>
    </source>
</evidence>
<evidence type="ECO:0000313" key="17">
    <source>
        <dbReference type="Proteomes" id="UP000019116"/>
    </source>
</evidence>
<dbReference type="GO" id="GO:0016491">
    <property type="term" value="F:oxidoreductase activity"/>
    <property type="evidence" value="ECO:0007669"/>
    <property type="project" value="UniProtKB-KW"/>
</dbReference>
<dbReference type="PROSITE" id="PS51184">
    <property type="entry name" value="JMJC"/>
    <property type="match status" value="1"/>
</dbReference>
<evidence type="ECO:0000256" key="12">
    <source>
        <dbReference type="PROSITE-ProRule" id="PRU00175"/>
    </source>
</evidence>
<dbReference type="Gene3D" id="2.60.120.650">
    <property type="entry name" value="Cupin"/>
    <property type="match status" value="1"/>
</dbReference>
<evidence type="ECO:0000256" key="9">
    <source>
        <dbReference type="ARBA" id="ARBA00023163"/>
    </source>
</evidence>
<dbReference type="SMART" id="SM00558">
    <property type="entry name" value="JmjC"/>
    <property type="match status" value="1"/>
</dbReference>
<gene>
    <name evidence="16" type="primary">LOC123121446</name>
</gene>
<reference evidence="16" key="2">
    <citation type="submission" date="2018-10" db="UniProtKB">
        <authorList>
            <consortium name="EnsemblPlants"/>
        </authorList>
    </citation>
    <scope>IDENTIFICATION</scope>
</reference>
<comment type="function">
    <text evidence="11">May function as histone H3 lysine demethylase and be involved in regulation of gene expression.</text>
</comment>
<evidence type="ECO:0000256" key="13">
    <source>
        <dbReference type="SAM" id="MobiDB-lite"/>
    </source>
</evidence>
<dbReference type="GO" id="GO:0000118">
    <property type="term" value="C:histone deacetylase complex"/>
    <property type="evidence" value="ECO:0000318"/>
    <property type="project" value="GO_Central"/>
</dbReference>
<dbReference type="SUPFAM" id="SSF51197">
    <property type="entry name" value="Clavaminate synthase-like"/>
    <property type="match status" value="1"/>
</dbReference>
<evidence type="ECO:0000256" key="1">
    <source>
        <dbReference type="ARBA" id="ARBA00004123"/>
    </source>
</evidence>
<dbReference type="AlphaFoldDB" id="A0A3B6MRT9"/>
<evidence type="ECO:0000256" key="11">
    <source>
        <dbReference type="ARBA" id="ARBA00060112"/>
    </source>
</evidence>
<keyword evidence="5" id="KW-0862">Zinc</keyword>
<dbReference type="EnsemblPlants" id="TraesCS5D02G208700.2">
    <property type="protein sequence ID" value="TraesCS5D02G208700.2"/>
    <property type="gene ID" value="TraesCS5D02G208700"/>
</dbReference>
<keyword evidence="8" id="KW-0805">Transcription regulation</keyword>
<protein>
    <recommendedName>
        <fullName evidence="18">JmjC domain-containing protein</fullName>
    </recommendedName>
</protein>
<sequence>MGAIGCRRAGGPVGWQYVFEDEEDEREDEDAPLVEEEGADEDWGVEMERRGTKRKGPRSSRPRKRRRVATLCPSPASSDSGSPSSSAVPKRRRVAKLCASPASSDSGSPSWSAVPKRRRSGNGAKRGRPVAVPAETAAPAPEEATPSTSTAGRAKGRRSCHQCKAAMKQQMTKCKRCREKIYCGPCIEDMYPELSLAEVRVRCPSCRGICNCKRCTAKEQGEPKSSVLRKRNGSRSVTKRKKTNTSGVKSTRVRNEVAQTEANDNSFLSSNEINSTSVILDKVDTLDARADEIARETKVKHARYLLHYLVPCLSDLNRDQMVERKMEAKIQGLELSELSVEQADCRNDERMFCDNCRTSIFDLHRSCPNCSYELCIACCKELRENNLKGSCREELVSYPHRGIDYMHGGDPSPELMNCVQTDLSSCQPKTTKWCANTDGTINCPPPELGGCGDHALKLRQMFPKDWLNKLESDALQLSKQLEPSDIVSGYTNECPCCTKHENARHAATRDNSTDNCLYCPKSDNEKTDDLTHFQSHWVKGEPVIVQGVLQKMPHLSWEPPHMWSEVHGASTTPDMKNVKCIDCLSCCEVEIRTQDFFNGYYYGRVYQNEWPEMLKLKDWPTSNHFEELLPSHGVEYINSLPFQPYTNLKSGLLSVSALLPDDILKIDMGPKSYIAYGYAQELGRGDSVTKLHCDISDAVNVLMHTAKVAPSEGQENAIKNLKARHELQDEKDCCGNFAIDGSDACHKNCLDSNHTSSPNCSMDDDGGALWDIFRREDVPKLETYLRKHSKEFRHIYCSPVEKTFNPLHDETFYLTEEHKRRLKEEHGIEPWTFVQKLGEAVFIPAGCPHQVRNLKSCTKIAIDFVSPENVQECVKLTQQFRVLPKNHRAKEDKLEITVERTCTFGDHRQDDYDKAGRLRQREPRARLLVDAAVPAEVGHKAYHGVATKAKQTDADSHT</sequence>
<dbReference type="InterPro" id="IPR003347">
    <property type="entry name" value="JmjC_dom"/>
</dbReference>
<dbReference type="Gramene" id="TraesCS5D03G0490000.1">
    <property type="protein sequence ID" value="TraesCS5D03G0490000.1.CDS"/>
    <property type="gene ID" value="TraesCS5D03G0490000"/>
</dbReference>
<dbReference type="GO" id="GO:0000785">
    <property type="term" value="C:chromatin"/>
    <property type="evidence" value="ECO:0000318"/>
    <property type="project" value="GO_Central"/>
</dbReference>
<organism evidence="16">
    <name type="scientific">Triticum aestivum</name>
    <name type="common">Wheat</name>
    <dbReference type="NCBI Taxonomy" id="4565"/>
    <lineage>
        <taxon>Eukaryota</taxon>
        <taxon>Viridiplantae</taxon>
        <taxon>Streptophyta</taxon>
        <taxon>Embryophyta</taxon>
        <taxon>Tracheophyta</taxon>
        <taxon>Spermatophyta</taxon>
        <taxon>Magnoliopsida</taxon>
        <taxon>Liliopsida</taxon>
        <taxon>Poales</taxon>
        <taxon>Poaceae</taxon>
        <taxon>BOP clade</taxon>
        <taxon>Pooideae</taxon>
        <taxon>Triticodae</taxon>
        <taxon>Triticeae</taxon>
        <taxon>Triticinae</taxon>
        <taxon>Triticum</taxon>
    </lineage>
</organism>
<feature type="compositionally biased region" description="Basic residues" evidence="13">
    <location>
        <begin position="115"/>
        <end position="128"/>
    </location>
</feature>
<keyword evidence="6" id="KW-0560">Oxidoreductase</keyword>
<evidence type="ECO:0000313" key="16">
    <source>
        <dbReference type="EnsemblPlants" id="TraesCS5D02G208700.2"/>
    </source>
</evidence>
<keyword evidence="9" id="KW-0804">Transcription</keyword>
<dbReference type="PANTHER" id="PTHR12549">
    <property type="entry name" value="JMJC DOMAIN-CONTAINING HISTONE DEMETHYLATION PROTEIN"/>
    <property type="match status" value="1"/>
</dbReference>
<feature type="region of interest" description="Disordered" evidence="13">
    <location>
        <begin position="223"/>
        <end position="250"/>
    </location>
</feature>
<feature type="compositionally biased region" description="Basic residues" evidence="13">
    <location>
        <begin position="227"/>
        <end position="243"/>
    </location>
</feature>
<dbReference type="InterPro" id="IPR045109">
    <property type="entry name" value="LSDs-like"/>
</dbReference>
<dbReference type="Gramene" id="TraesRN5D0100512000.1">
    <property type="protein sequence ID" value="TraesRN5D0100512000.1"/>
    <property type="gene ID" value="TraesRN5D0100512000"/>
</dbReference>
<dbReference type="PANTHER" id="PTHR12549:SF53">
    <property type="entry name" value="JMJC DOMAIN-CONTAINING PROTEIN"/>
    <property type="match status" value="1"/>
</dbReference>
<dbReference type="PaxDb" id="4565-Traes_5DL_9DCF29857.2"/>
<dbReference type="GO" id="GO:0006357">
    <property type="term" value="P:regulation of transcription by RNA polymerase II"/>
    <property type="evidence" value="ECO:0000318"/>
    <property type="project" value="GO_Central"/>
</dbReference>
<evidence type="ECO:0008006" key="18">
    <source>
        <dbReference type="Google" id="ProtNLM"/>
    </source>
</evidence>
<dbReference type="SMR" id="A0A3B6MRT9"/>
<dbReference type="PROSITE" id="PS50089">
    <property type="entry name" value="ZF_RING_2"/>
    <property type="match status" value="1"/>
</dbReference>
<reference evidence="16" key="1">
    <citation type="submission" date="2018-08" db="EMBL/GenBank/DDBJ databases">
        <authorList>
            <person name="Rossello M."/>
        </authorList>
    </citation>
    <scope>NUCLEOTIDE SEQUENCE [LARGE SCALE GENOMIC DNA]</scope>
    <source>
        <strain evidence="16">cv. Chinese Spring</strain>
    </source>
</reference>
<feature type="domain" description="JmjC" evidence="15">
    <location>
        <begin position="632"/>
        <end position="881"/>
    </location>
</feature>
<dbReference type="Proteomes" id="UP000019116">
    <property type="component" value="Chromosome 5D"/>
</dbReference>
<evidence type="ECO:0000256" key="6">
    <source>
        <dbReference type="ARBA" id="ARBA00023002"/>
    </source>
</evidence>
<evidence type="ECO:0000256" key="5">
    <source>
        <dbReference type="ARBA" id="ARBA00022833"/>
    </source>
</evidence>
<evidence type="ECO:0000259" key="14">
    <source>
        <dbReference type="PROSITE" id="PS50089"/>
    </source>
</evidence>
<dbReference type="GO" id="GO:0003712">
    <property type="term" value="F:transcription coregulator activity"/>
    <property type="evidence" value="ECO:0000318"/>
    <property type="project" value="GO_Central"/>
</dbReference>
<feature type="region of interest" description="Disordered" evidence="13">
    <location>
        <begin position="1"/>
        <end position="156"/>
    </location>
</feature>
<evidence type="ECO:0000256" key="7">
    <source>
        <dbReference type="ARBA" id="ARBA00023004"/>
    </source>
</evidence>
<dbReference type="Pfam" id="PF10497">
    <property type="entry name" value="zf-4CXXC_R1"/>
    <property type="match status" value="1"/>
</dbReference>
<evidence type="ECO:0000256" key="4">
    <source>
        <dbReference type="ARBA" id="ARBA00022771"/>
    </source>
</evidence>
<evidence type="ECO:0000256" key="3">
    <source>
        <dbReference type="ARBA" id="ARBA00022723"/>
    </source>
</evidence>
<feature type="compositionally biased region" description="Low complexity" evidence="13">
    <location>
        <begin position="129"/>
        <end position="151"/>
    </location>
</feature>
<proteinExistence type="inferred from homology"/>
<keyword evidence="7" id="KW-0408">Iron</keyword>
<keyword evidence="17" id="KW-1185">Reference proteome</keyword>
<evidence type="ECO:0000256" key="2">
    <source>
        <dbReference type="ARBA" id="ARBA00006801"/>
    </source>
</evidence>
<comment type="subcellular location">
    <subcellularLocation>
        <location evidence="1">Nucleus</location>
    </subcellularLocation>
</comment>
<evidence type="ECO:0000256" key="8">
    <source>
        <dbReference type="ARBA" id="ARBA00023015"/>
    </source>
</evidence>
<dbReference type="FunFam" id="2.60.120.650:FF:000026">
    <property type="entry name" value="Transcription factor jumonji domain-containing protein"/>
    <property type="match status" value="1"/>
</dbReference>
<name>A0A3B6MRT9_WHEAT</name>
<dbReference type="GO" id="GO:0031490">
    <property type="term" value="F:chromatin DNA binding"/>
    <property type="evidence" value="ECO:0000318"/>
    <property type="project" value="GO_Central"/>
</dbReference>
<feature type="compositionally biased region" description="Low complexity" evidence="13">
    <location>
        <begin position="99"/>
        <end position="114"/>
    </location>
</feature>
<comment type="similarity">
    <text evidence="2">Belongs to the JARID1 histone demethylase family.</text>
</comment>
<dbReference type="InterPro" id="IPR001841">
    <property type="entry name" value="Znf_RING"/>
</dbReference>
<dbReference type="STRING" id="4565.A0A3B6MRT9"/>
<evidence type="ECO:0000256" key="10">
    <source>
        <dbReference type="ARBA" id="ARBA00023242"/>
    </source>
</evidence>
<accession>A0A3B6MRT9</accession>
<dbReference type="OrthoDB" id="1667110at2759"/>
<dbReference type="GO" id="GO:0008270">
    <property type="term" value="F:zinc ion binding"/>
    <property type="evidence" value="ECO:0007669"/>
    <property type="project" value="UniProtKB-KW"/>
</dbReference>
<dbReference type="InterPro" id="IPR018866">
    <property type="entry name" value="Znf-4CXXC_R1"/>
</dbReference>
<dbReference type="Gramene" id="TraesCS5D02G208700.2">
    <property type="protein sequence ID" value="TraesCS5D02G208700.2"/>
    <property type="gene ID" value="TraesCS5D02G208700"/>
</dbReference>
<keyword evidence="10" id="KW-0539">Nucleus</keyword>
<dbReference type="GO" id="GO:0032454">
    <property type="term" value="F:histone H3K9 demethylase activity"/>
    <property type="evidence" value="ECO:0000318"/>
    <property type="project" value="GO_Central"/>
</dbReference>
<feature type="domain" description="RING-type" evidence="14">
    <location>
        <begin position="160"/>
        <end position="207"/>
    </location>
</feature>
<dbReference type="Pfam" id="PF02373">
    <property type="entry name" value="JmjC"/>
    <property type="match status" value="1"/>
</dbReference>